<evidence type="ECO:0000256" key="3">
    <source>
        <dbReference type="ARBA" id="ARBA00023163"/>
    </source>
</evidence>
<dbReference type="Pfam" id="PF00440">
    <property type="entry name" value="TetR_N"/>
    <property type="match status" value="1"/>
</dbReference>
<feature type="domain" description="HTH tetR-type" evidence="6">
    <location>
        <begin position="23"/>
        <end position="83"/>
    </location>
</feature>
<dbReference type="GO" id="GO:0003700">
    <property type="term" value="F:DNA-binding transcription factor activity"/>
    <property type="evidence" value="ECO:0007669"/>
    <property type="project" value="TreeGrafter"/>
</dbReference>
<dbReference type="Gene3D" id="1.10.357.10">
    <property type="entry name" value="Tetracycline Repressor, domain 2"/>
    <property type="match status" value="1"/>
</dbReference>
<dbReference type="HOGENOM" id="CLU_069356_7_1_5"/>
<dbReference type="InterPro" id="IPR041478">
    <property type="entry name" value="TetR_C_27"/>
</dbReference>
<evidence type="ECO:0000256" key="5">
    <source>
        <dbReference type="SAM" id="MobiDB-lite"/>
    </source>
</evidence>
<evidence type="ECO:0000256" key="1">
    <source>
        <dbReference type="ARBA" id="ARBA00023015"/>
    </source>
</evidence>
<dbReference type="InterPro" id="IPR050109">
    <property type="entry name" value="HTH-type_TetR-like_transc_reg"/>
</dbReference>
<organism evidence="7 8">
    <name type="scientific">Rhizobium favelukesii</name>
    <dbReference type="NCBI Taxonomy" id="348824"/>
    <lineage>
        <taxon>Bacteria</taxon>
        <taxon>Pseudomonadati</taxon>
        <taxon>Pseudomonadota</taxon>
        <taxon>Alphaproteobacteria</taxon>
        <taxon>Hyphomicrobiales</taxon>
        <taxon>Rhizobiaceae</taxon>
        <taxon>Rhizobium/Agrobacterium group</taxon>
        <taxon>Rhizobium</taxon>
    </lineage>
</organism>
<feature type="DNA-binding region" description="H-T-H motif" evidence="4">
    <location>
        <begin position="46"/>
        <end position="65"/>
    </location>
</feature>
<dbReference type="Proteomes" id="UP000019443">
    <property type="component" value="Plasmid pLPU83d"/>
</dbReference>
<gene>
    <name evidence="7" type="ORF">LPU83_pLPU83d_0926</name>
</gene>
<accession>W6S7Y6</accession>
<geneLocation type="plasmid" evidence="7 8">
    <name>pLPU83d</name>
</geneLocation>
<dbReference type="GO" id="GO:0000976">
    <property type="term" value="F:transcription cis-regulatory region binding"/>
    <property type="evidence" value="ECO:0007669"/>
    <property type="project" value="TreeGrafter"/>
</dbReference>
<dbReference type="PATRIC" id="fig|348824.6.peg.6604"/>
<dbReference type="InterPro" id="IPR009057">
    <property type="entry name" value="Homeodomain-like_sf"/>
</dbReference>
<dbReference type="PANTHER" id="PTHR30055">
    <property type="entry name" value="HTH-TYPE TRANSCRIPTIONAL REGULATOR RUTR"/>
    <property type="match status" value="1"/>
</dbReference>
<dbReference type="AlphaFoldDB" id="W6S7Y6"/>
<feature type="region of interest" description="Disordered" evidence="5">
    <location>
        <begin position="1"/>
        <end position="23"/>
    </location>
</feature>
<evidence type="ECO:0000313" key="7">
    <source>
        <dbReference type="EMBL" id="CDM62296.1"/>
    </source>
</evidence>
<dbReference type="PANTHER" id="PTHR30055:SF151">
    <property type="entry name" value="TRANSCRIPTIONAL REGULATORY PROTEIN"/>
    <property type="match status" value="1"/>
</dbReference>
<keyword evidence="7" id="KW-0614">Plasmid</keyword>
<keyword evidence="3" id="KW-0804">Transcription</keyword>
<protein>
    <recommendedName>
        <fullName evidence="6">HTH tetR-type domain-containing protein</fullName>
    </recommendedName>
</protein>
<keyword evidence="8" id="KW-1185">Reference proteome</keyword>
<evidence type="ECO:0000259" key="6">
    <source>
        <dbReference type="PROSITE" id="PS50977"/>
    </source>
</evidence>
<keyword evidence="1" id="KW-0805">Transcription regulation</keyword>
<dbReference type="EMBL" id="HG916855">
    <property type="protein sequence ID" value="CDM62296.1"/>
    <property type="molecule type" value="Genomic_DNA"/>
</dbReference>
<dbReference type="PROSITE" id="PS50977">
    <property type="entry name" value="HTH_TETR_2"/>
    <property type="match status" value="1"/>
</dbReference>
<dbReference type="InterPro" id="IPR001647">
    <property type="entry name" value="HTH_TetR"/>
</dbReference>
<dbReference type="InterPro" id="IPR036271">
    <property type="entry name" value="Tet_transcr_reg_TetR-rel_C_sf"/>
</dbReference>
<dbReference type="SUPFAM" id="SSF46689">
    <property type="entry name" value="Homeodomain-like"/>
    <property type="match status" value="1"/>
</dbReference>
<sequence length="215" mass="24115">MLESDHCRPGMTSRRRRRQESRETSVARILGAAETLCAIHGSAKTNVCDIASYLSMSPANVYRFFPSKLALYDALVARVLEDTFPATRSGSDRKLSAATLREFFGGLHRGFLALMRDEEKLFELLTIADDEHWPAFEAHVKRVRSIVAELVEAGVREGEFRQQDSLRAAECLCTSTAALWEPKAIKTFHLRRSLITPEELISFSIEALRNGALPC</sequence>
<dbReference type="KEGG" id="rhl:LPU83_pLPU83d_0926"/>
<evidence type="ECO:0000256" key="4">
    <source>
        <dbReference type="PROSITE-ProRule" id="PRU00335"/>
    </source>
</evidence>
<proteinExistence type="predicted"/>
<dbReference type="Pfam" id="PF17935">
    <property type="entry name" value="TetR_C_27"/>
    <property type="match status" value="1"/>
</dbReference>
<keyword evidence="2 4" id="KW-0238">DNA-binding</keyword>
<dbReference type="SUPFAM" id="SSF48498">
    <property type="entry name" value="Tetracyclin repressor-like, C-terminal domain"/>
    <property type="match status" value="1"/>
</dbReference>
<evidence type="ECO:0000313" key="8">
    <source>
        <dbReference type="Proteomes" id="UP000019443"/>
    </source>
</evidence>
<name>W6S7Y6_9HYPH</name>
<reference evidence="7" key="1">
    <citation type="submission" date="2013-11" db="EMBL/GenBank/DDBJ databases">
        <title>Draft genome sequence of the broad-host-range Rhizobium sp. LPU83 strain, a member of the low-genetic diversity Oregon-like Rhizobium sp. group.</title>
        <authorList>
            <person name="Wibberg D."/>
            <person name="Puehler A."/>
            <person name="Schlueter A."/>
        </authorList>
    </citation>
    <scope>NUCLEOTIDE SEQUENCE [LARGE SCALE GENOMIC DNA]</scope>
    <source>
        <strain evidence="7">LPU83</strain>
        <plasmid evidence="7">pLPU83d</plasmid>
    </source>
</reference>
<evidence type="ECO:0000256" key="2">
    <source>
        <dbReference type="ARBA" id="ARBA00023125"/>
    </source>
</evidence>
<dbReference type="RefSeq" id="WP_225039606.1">
    <property type="nucleotide sequence ID" value="NZ_ATTO01000046.1"/>
</dbReference>